<dbReference type="Proteomes" id="UP001499938">
    <property type="component" value="Unassembled WGS sequence"/>
</dbReference>
<reference evidence="2 3" key="1">
    <citation type="journal article" date="2019" name="Int. J. Syst. Evol. Microbiol.">
        <title>The Global Catalogue of Microorganisms (GCM) 10K type strain sequencing project: providing services to taxonomists for standard genome sequencing and annotation.</title>
        <authorList>
            <consortium name="The Broad Institute Genomics Platform"/>
            <consortium name="The Broad Institute Genome Sequencing Center for Infectious Disease"/>
            <person name="Wu L."/>
            <person name="Ma J."/>
        </authorList>
    </citation>
    <scope>NUCLEOTIDE SEQUENCE [LARGE SCALE GENOMIC DNA]</scope>
    <source>
        <strain evidence="2 3">JCM 15592</strain>
    </source>
</reference>
<name>A0ABN2LZ72_9MICO</name>
<protein>
    <submittedName>
        <fullName evidence="2">Uncharacterized protein</fullName>
    </submittedName>
</protein>
<gene>
    <name evidence="2" type="ORF">GCM10009811_29710</name>
</gene>
<sequence length="61" mass="6645">MSGNERLADSRRPNQGDPATFVQAGAHVREDLAPSQASRQHEIQASRPRTGAFGGNNMLRE</sequence>
<feature type="region of interest" description="Disordered" evidence="1">
    <location>
        <begin position="1"/>
        <end position="61"/>
    </location>
</feature>
<dbReference type="EMBL" id="BAAAPO010000046">
    <property type="protein sequence ID" value="GAA1804163.1"/>
    <property type="molecule type" value="Genomic_DNA"/>
</dbReference>
<evidence type="ECO:0000256" key="1">
    <source>
        <dbReference type="SAM" id="MobiDB-lite"/>
    </source>
</evidence>
<comment type="caution">
    <text evidence="2">The sequence shown here is derived from an EMBL/GenBank/DDBJ whole genome shotgun (WGS) entry which is preliminary data.</text>
</comment>
<evidence type="ECO:0000313" key="2">
    <source>
        <dbReference type="EMBL" id="GAA1804163.1"/>
    </source>
</evidence>
<keyword evidence="3" id="KW-1185">Reference proteome</keyword>
<organism evidence="2 3">
    <name type="scientific">Nostocoides veronense</name>
    <dbReference type="NCBI Taxonomy" id="330836"/>
    <lineage>
        <taxon>Bacteria</taxon>
        <taxon>Bacillati</taxon>
        <taxon>Actinomycetota</taxon>
        <taxon>Actinomycetes</taxon>
        <taxon>Micrococcales</taxon>
        <taxon>Intrasporangiaceae</taxon>
        <taxon>Nostocoides</taxon>
    </lineage>
</organism>
<evidence type="ECO:0000313" key="3">
    <source>
        <dbReference type="Proteomes" id="UP001499938"/>
    </source>
</evidence>
<accession>A0ABN2LZ72</accession>
<proteinExistence type="predicted"/>
<feature type="compositionally biased region" description="Basic and acidic residues" evidence="1">
    <location>
        <begin position="1"/>
        <end position="14"/>
    </location>
</feature>